<feature type="region of interest" description="Disordered" evidence="1">
    <location>
        <begin position="93"/>
        <end position="117"/>
    </location>
</feature>
<dbReference type="InterPro" id="IPR007789">
    <property type="entry name" value="DUF688"/>
</dbReference>
<name>A0AAV5L4T8_9ROSI</name>
<sequence length="208" mass="23101">MDSSPTLSGRAQMLQKQCDANISPMAKNHPSSCGTPFFSPSSSLSSCSSHGSSYYRDDSPLSPATPLRFSGVPFSWEHLPGIPKKLQNHKKKESIKLLPLLPPPATTSTSKKYNSDDPTSWKKLYSGDQSFRTDPFFAALVECSKDDEDQESGNLWTGTKISRSISDRFGFINLYSSCKSTCAVSESKVYLPKSRRKSSYRLVNHRSR</sequence>
<reference evidence="2 3" key="1">
    <citation type="journal article" date="2021" name="Commun. Biol.">
        <title>The genome of Shorea leprosula (Dipterocarpaceae) highlights the ecological relevance of drought in aseasonal tropical rainforests.</title>
        <authorList>
            <person name="Ng K.K.S."/>
            <person name="Kobayashi M.J."/>
            <person name="Fawcett J.A."/>
            <person name="Hatakeyama M."/>
            <person name="Paape T."/>
            <person name="Ng C.H."/>
            <person name="Ang C.C."/>
            <person name="Tnah L.H."/>
            <person name="Lee C.T."/>
            <person name="Nishiyama T."/>
            <person name="Sese J."/>
            <person name="O'Brien M.J."/>
            <person name="Copetti D."/>
            <person name="Mohd Noor M.I."/>
            <person name="Ong R.C."/>
            <person name="Putra M."/>
            <person name="Sireger I.Z."/>
            <person name="Indrioko S."/>
            <person name="Kosugi Y."/>
            <person name="Izuno A."/>
            <person name="Isagi Y."/>
            <person name="Lee S.L."/>
            <person name="Shimizu K.K."/>
        </authorList>
    </citation>
    <scope>NUCLEOTIDE SEQUENCE [LARGE SCALE GENOMIC DNA]</scope>
    <source>
        <strain evidence="2">214</strain>
    </source>
</reference>
<proteinExistence type="predicted"/>
<dbReference type="Proteomes" id="UP001054252">
    <property type="component" value="Unassembled WGS sequence"/>
</dbReference>
<comment type="caution">
    <text evidence="2">The sequence shown here is derived from an EMBL/GenBank/DDBJ whole genome shotgun (WGS) entry which is preliminary data.</text>
</comment>
<evidence type="ECO:0000256" key="1">
    <source>
        <dbReference type="SAM" id="MobiDB-lite"/>
    </source>
</evidence>
<feature type="compositionally biased region" description="Low complexity" evidence="1">
    <location>
        <begin position="39"/>
        <end position="53"/>
    </location>
</feature>
<accession>A0AAV5L4T8</accession>
<dbReference type="PANTHER" id="PTHR33696:SF1">
    <property type="entry name" value="T22J18.15"/>
    <property type="match status" value="1"/>
</dbReference>
<dbReference type="AlphaFoldDB" id="A0AAV5L4T8"/>
<evidence type="ECO:0000313" key="3">
    <source>
        <dbReference type="Proteomes" id="UP001054252"/>
    </source>
</evidence>
<gene>
    <name evidence="2" type="ORF">SLEP1_g40892</name>
</gene>
<evidence type="ECO:0000313" key="2">
    <source>
        <dbReference type="EMBL" id="GKV32278.1"/>
    </source>
</evidence>
<dbReference type="EMBL" id="BPVZ01000095">
    <property type="protein sequence ID" value="GKV32278.1"/>
    <property type="molecule type" value="Genomic_DNA"/>
</dbReference>
<feature type="region of interest" description="Disordered" evidence="1">
    <location>
        <begin position="23"/>
        <end position="60"/>
    </location>
</feature>
<protein>
    <submittedName>
        <fullName evidence="2">Uncharacterized protein</fullName>
    </submittedName>
</protein>
<dbReference type="Pfam" id="PF05097">
    <property type="entry name" value="DUF688"/>
    <property type="match status" value="1"/>
</dbReference>
<dbReference type="PANTHER" id="PTHR33696">
    <property type="entry name" value="T22J18.15-RELATED"/>
    <property type="match status" value="1"/>
</dbReference>
<keyword evidence="3" id="KW-1185">Reference proteome</keyword>
<organism evidence="2 3">
    <name type="scientific">Rubroshorea leprosula</name>
    <dbReference type="NCBI Taxonomy" id="152421"/>
    <lineage>
        <taxon>Eukaryota</taxon>
        <taxon>Viridiplantae</taxon>
        <taxon>Streptophyta</taxon>
        <taxon>Embryophyta</taxon>
        <taxon>Tracheophyta</taxon>
        <taxon>Spermatophyta</taxon>
        <taxon>Magnoliopsida</taxon>
        <taxon>eudicotyledons</taxon>
        <taxon>Gunneridae</taxon>
        <taxon>Pentapetalae</taxon>
        <taxon>rosids</taxon>
        <taxon>malvids</taxon>
        <taxon>Malvales</taxon>
        <taxon>Dipterocarpaceae</taxon>
        <taxon>Rubroshorea</taxon>
    </lineage>
</organism>